<keyword evidence="2" id="KW-1185">Reference proteome</keyword>
<proteinExistence type="predicted"/>
<name>A0A2W2CFU5_9ACTN</name>
<sequence length="73" mass="8155">MGERSREVPPMIDVVLVHHLRDGSTVAKAWSVSDDQAAELERQLGRPHHEQMLGPDLSEAADHLTARSLFIED</sequence>
<gene>
    <name evidence="1" type="ORF">C1I99_13880</name>
</gene>
<dbReference type="Proteomes" id="UP000248749">
    <property type="component" value="Unassembled WGS sequence"/>
</dbReference>
<accession>A0A2W2CFU5</accession>
<evidence type="ECO:0000313" key="1">
    <source>
        <dbReference type="EMBL" id="PZF98271.1"/>
    </source>
</evidence>
<evidence type="ECO:0000313" key="2">
    <source>
        <dbReference type="Proteomes" id="UP000248749"/>
    </source>
</evidence>
<dbReference type="EMBL" id="POUB01000079">
    <property type="protein sequence ID" value="PZF98271.1"/>
    <property type="molecule type" value="Genomic_DNA"/>
</dbReference>
<reference evidence="1 2" key="1">
    <citation type="submission" date="2018-01" db="EMBL/GenBank/DDBJ databases">
        <title>Draft genome sequence of Salinispora sp. 13K206.</title>
        <authorList>
            <person name="Sahin N."/>
            <person name="Saygin H."/>
            <person name="Ay H."/>
        </authorList>
    </citation>
    <scope>NUCLEOTIDE SEQUENCE [LARGE SCALE GENOMIC DNA]</scope>
    <source>
        <strain evidence="1 2">13K206</strain>
    </source>
</reference>
<protein>
    <submittedName>
        <fullName evidence="1">Uncharacterized protein</fullName>
    </submittedName>
</protein>
<comment type="caution">
    <text evidence="1">The sequence shown here is derived from an EMBL/GenBank/DDBJ whole genome shotgun (WGS) entry which is preliminary data.</text>
</comment>
<organism evidence="1 2">
    <name type="scientific">Micromonospora deserti</name>
    <dbReference type="NCBI Taxonomy" id="2070366"/>
    <lineage>
        <taxon>Bacteria</taxon>
        <taxon>Bacillati</taxon>
        <taxon>Actinomycetota</taxon>
        <taxon>Actinomycetes</taxon>
        <taxon>Micromonosporales</taxon>
        <taxon>Micromonosporaceae</taxon>
        <taxon>Micromonospora</taxon>
    </lineage>
</organism>
<dbReference type="AlphaFoldDB" id="A0A2W2CFU5"/>